<evidence type="ECO:0000259" key="2">
    <source>
        <dbReference type="PROSITE" id="PS51029"/>
    </source>
</evidence>
<dbReference type="GO" id="GO:0005667">
    <property type="term" value="C:transcription regulator complex"/>
    <property type="evidence" value="ECO:0007669"/>
    <property type="project" value="TreeGrafter"/>
</dbReference>
<dbReference type="InterPro" id="IPR039353">
    <property type="entry name" value="TF_Adf1"/>
</dbReference>
<protein>
    <recommendedName>
        <fullName evidence="2">MADF domain-containing protein</fullName>
    </recommendedName>
</protein>
<proteinExistence type="predicted"/>
<reference evidence="3" key="1">
    <citation type="submission" date="2023-10" db="EMBL/GenBank/DDBJ databases">
        <title>Genome assembly of Pristionchus species.</title>
        <authorList>
            <person name="Yoshida K."/>
            <person name="Sommer R.J."/>
        </authorList>
    </citation>
    <scope>NUCLEOTIDE SEQUENCE</scope>
    <source>
        <strain evidence="3">RS5133</strain>
    </source>
</reference>
<name>A0AAV5WIX5_9BILA</name>
<feature type="compositionally biased region" description="Polar residues" evidence="1">
    <location>
        <begin position="112"/>
        <end position="129"/>
    </location>
</feature>
<evidence type="ECO:0000313" key="4">
    <source>
        <dbReference type="Proteomes" id="UP001432322"/>
    </source>
</evidence>
<feature type="region of interest" description="Disordered" evidence="1">
    <location>
        <begin position="244"/>
        <end position="290"/>
    </location>
</feature>
<dbReference type="InterPro" id="IPR006578">
    <property type="entry name" value="MADF-dom"/>
</dbReference>
<feature type="non-terminal residue" evidence="3">
    <location>
        <position position="448"/>
    </location>
</feature>
<sequence length="448" mass="48336">MAQWTDASRSTLIQEFQGRPILWDRRLNDINSRVSKGEALQRVTQILNESYCPTVTKQQYTVDDVKQQWKNLKDTFVRKQRWVNEGKYLRDPHEEPSWKFYRLLKFLDNSPEDASSPGSPQAGNSNDGMNSRDGHSNSSTSFLHSTSITLHRGGSIPYPYSIPMDLEGMSASSLHHHQLHSHHNHPPSTSSVNTVTSLLPLSNSLAGMDIKPSTEFLLQGDAGANLRKQGAQLSPRAPLGGVGPSALCAPTSAHHHHTPLKLADLEDTDTTTSPSSSRESHDSLTRSIVLPPSLVPSRRLRPLISSAHPVTTSLLQNSLSRSVHPGMSVENALKLSGGMGGHEPPSKKRKSYESRLSLMTMNPLSSSLLSASSSPSTGVSPRIDFTHLAAPAAAAAPAATPFMTPVSTSAAAVAGAACGSSSMASQSYGENDEWAFFGGYVGSVLRRF</sequence>
<dbReference type="SMART" id="SM00595">
    <property type="entry name" value="MADF"/>
    <property type="match status" value="1"/>
</dbReference>
<evidence type="ECO:0000313" key="3">
    <source>
        <dbReference type="EMBL" id="GMT29739.1"/>
    </source>
</evidence>
<dbReference type="AlphaFoldDB" id="A0AAV5WIX5"/>
<feature type="domain" description="MADF" evidence="2">
    <location>
        <begin position="11"/>
        <end position="112"/>
    </location>
</feature>
<dbReference type="GO" id="GO:0005634">
    <property type="term" value="C:nucleus"/>
    <property type="evidence" value="ECO:0007669"/>
    <property type="project" value="TreeGrafter"/>
</dbReference>
<dbReference type="EMBL" id="BTSY01000005">
    <property type="protein sequence ID" value="GMT29739.1"/>
    <property type="molecule type" value="Genomic_DNA"/>
</dbReference>
<comment type="caution">
    <text evidence="3">The sequence shown here is derived from an EMBL/GenBank/DDBJ whole genome shotgun (WGS) entry which is preliminary data.</text>
</comment>
<feature type="region of interest" description="Disordered" evidence="1">
    <location>
        <begin position="173"/>
        <end position="195"/>
    </location>
</feature>
<accession>A0AAV5WIX5</accession>
<gene>
    <name evidence="3" type="ORF">PFISCL1PPCAC_21036</name>
</gene>
<dbReference type="Proteomes" id="UP001432322">
    <property type="component" value="Unassembled WGS sequence"/>
</dbReference>
<dbReference type="GO" id="GO:0006357">
    <property type="term" value="P:regulation of transcription by RNA polymerase II"/>
    <property type="evidence" value="ECO:0007669"/>
    <property type="project" value="TreeGrafter"/>
</dbReference>
<feature type="compositionally biased region" description="Low complexity" evidence="1">
    <location>
        <begin position="186"/>
        <end position="195"/>
    </location>
</feature>
<dbReference type="PANTHER" id="PTHR12243:SF67">
    <property type="entry name" value="COREPRESSOR OF PANGOLIN, ISOFORM A-RELATED"/>
    <property type="match status" value="1"/>
</dbReference>
<dbReference type="PANTHER" id="PTHR12243">
    <property type="entry name" value="MADF DOMAIN TRANSCRIPTION FACTOR"/>
    <property type="match status" value="1"/>
</dbReference>
<evidence type="ECO:0000256" key="1">
    <source>
        <dbReference type="SAM" id="MobiDB-lite"/>
    </source>
</evidence>
<dbReference type="PROSITE" id="PS51029">
    <property type="entry name" value="MADF"/>
    <property type="match status" value="1"/>
</dbReference>
<organism evidence="3 4">
    <name type="scientific">Pristionchus fissidentatus</name>
    <dbReference type="NCBI Taxonomy" id="1538716"/>
    <lineage>
        <taxon>Eukaryota</taxon>
        <taxon>Metazoa</taxon>
        <taxon>Ecdysozoa</taxon>
        <taxon>Nematoda</taxon>
        <taxon>Chromadorea</taxon>
        <taxon>Rhabditida</taxon>
        <taxon>Rhabditina</taxon>
        <taxon>Diplogasteromorpha</taxon>
        <taxon>Diplogasteroidea</taxon>
        <taxon>Neodiplogasteridae</taxon>
        <taxon>Pristionchus</taxon>
    </lineage>
</organism>
<keyword evidence="4" id="KW-1185">Reference proteome</keyword>
<dbReference type="Pfam" id="PF10545">
    <property type="entry name" value="MADF_DNA_bdg"/>
    <property type="match status" value="1"/>
</dbReference>
<feature type="compositionally biased region" description="Basic residues" evidence="1">
    <location>
        <begin position="174"/>
        <end position="185"/>
    </location>
</feature>
<feature type="region of interest" description="Disordered" evidence="1">
    <location>
        <begin position="111"/>
        <end position="142"/>
    </location>
</feature>